<gene>
    <name evidence="1" type="ORF">SAMN02743940_1982</name>
</gene>
<dbReference type="SUPFAM" id="SSF52540">
    <property type="entry name" value="P-loop containing nucleoside triphosphate hydrolases"/>
    <property type="match status" value="1"/>
</dbReference>
<dbReference type="AlphaFoldDB" id="A0A1N6IQ85"/>
<dbReference type="eggNOG" id="COG3551">
    <property type="taxonomic scope" value="Bacteria"/>
</dbReference>
<dbReference type="InterPro" id="IPR011990">
    <property type="entry name" value="TPR-like_helical_dom_sf"/>
</dbReference>
<dbReference type="Gene3D" id="3.40.50.300">
    <property type="entry name" value="P-loop containing nucleotide triphosphate hydrolases"/>
    <property type="match status" value="1"/>
</dbReference>
<evidence type="ECO:0000313" key="2">
    <source>
        <dbReference type="Proteomes" id="UP000185062"/>
    </source>
</evidence>
<name>A0A1N6IQ85_9PROT</name>
<protein>
    <submittedName>
        <fullName evidence="1">Tetratricopeptide repeat-containing protein</fullName>
    </submittedName>
</protein>
<dbReference type="Gene3D" id="1.25.40.10">
    <property type="entry name" value="Tetratricopeptide repeat domain"/>
    <property type="match status" value="1"/>
</dbReference>
<dbReference type="STRING" id="44575.SAMN05216419_100183"/>
<dbReference type="Pfam" id="PF14559">
    <property type="entry name" value="TPR_19"/>
    <property type="match status" value="1"/>
</dbReference>
<organism evidence="1 2">
    <name type="scientific">Nitrosomonas cryotolerans ATCC 49181</name>
    <dbReference type="NCBI Taxonomy" id="1131553"/>
    <lineage>
        <taxon>Bacteria</taxon>
        <taxon>Pseudomonadati</taxon>
        <taxon>Pseudomonadota</taxon>
        <taxon>Betaproteobacteria</taxon>
        <taxon>Nitrosomonadales</taxon>
        <taxon>Nitrosomonadaceae</taxon>
        <taxon>Nitrosomonas</taxon>
    </lineage>
</organism>
<keyword evidence="2" id="KW-1185">Reference proteome</keyword>
<sequence length="548" mass="62123">MFVLGFHRSLTSALSQWLHKAGLSAGSYLMPPAISNPDGHFEDMSLVSLHDRLLAMQNTNWQFHNEVPFNPAIRLDLFERYITRREQNAVTSWSAKDPRLCLFIPAWQQVLGSQGRYLIVLRHWSASIQSLYRRHARILAAGSSGTIHVDFWRNPALAAKMWQAYNSRILALAEAIPEQVMIISQQALMAGLNVPHQVNQRFTLGLNEQTPSPIKPDLVTNRVDTTIRSLIPAEDMITMESQWQSLLALAEHRSEYEKPEWQTGQTDGVTQALVETLLLQVKTVSIPSDPIILPELDEIPITEWLSLATQSDPLTIEPEQILRKIERDAPFDITVWETYARLMLKNNQILIAERAITRILQLGKSAPYLFMLLGVCREAEFDDAAAEYFYRLAGQRNPQNAVFDVKLANLLMALGRYQEAEHTLGSALLRVQNPPEILARTLANCFDQQGRTRAAIEYLKCWPQSSELLKTQLGALEIKAGDNQGAIRYQMLVRQRLSQPRAIMPILSTLASIPEPASRADLAARLTSEWLTLFSADELRQLWQQSFK</sequence>
<evidence type="ECO:0000313" key="1">
    <source>
        <dbReference type="EMBL" id="SIO34124.1"/>
    </source>
</evidence>
<dbReference type="InterPro" id="IPR027417">
    <property type="entry name" value="P-loop_NTPase"/>
</dbReference>
<reference evidence="1 2" key="1">
    <citation type="submission" date="2016-12" db="EMBL/GenBank/DDBJ databases">
        <authorList>
            <person name="Song W.-J."/>
            <person name="Kurnit D.M."/>
        </authorList>
    </citation>
    <scope>NUCLEOTIDE SEQUENCE [LARGE SCALE GENOMIC DNA]</scope>
    <source>
        <strain evidence="1 2">ATCC 49181</strain>
    </source>
</reference>
<dbReference type="Proteomes" id="UP000185062">
    <property type="component" value="Unassembled WGS sequence"/>
</dbReference>
<proteinExistence type="predicted"/>
<dbReference type="EMBL" id="FSRO01000001">
    <property type="protein sequence ID" value="SIO34124.1"/>
    <property type="molecule type" value="Genomic_DNA"/>
</dbReference>
<accession>A0A1N6IQ85</accession>
<dbReference type="SUPFAM" id="SSF48452">
    <property type="entry name" value="TPR-like"/>
    <property type="match status" value="1"/>
</dbReference>